<evidence type="ECO:0008006" key="3">
    <source>
        <dbReference type="Google" id="ProtNLM"/>
    </source>
</evidence>
<accession>A0A9Q3FQM6</accession>
<dbReference type="EMBL" id="AVOT02046850">
    <property type="protein sequence ID" value="MBW0542143.1"/>
    <property type="molecule type" value="Genomic_DNA"/>
</dbReference>
<sequence length="89" mass="10164">MSSLQAEEWKKAMLEKLNSMTEQQVFVASNISEALQETPRESILRTKWVFAKKGSLERFKGWLVARGFQKIHGINFEETFSPTPAFGAL</sequence>
<keyword evidence="2" id="KW-1185">Reference proteome</keyword>
<comment type="caution">
    <text evidence="1">The sequence shown here is derived from an EMBL/GenBank/DDBJ whole genome shotgun (WGS) entry which is preliminary data.</text>
</comment>
<proteinExistence type="predicted"/>
<organism evidence="1 2">
    <name type="scientific">Austropuccinia psidii MF-1</name>
    <dbReference type="NCBI Taxonomy" id="1389203"/>
    <lineage>
        <taxon>Eukaryota</taxon>
        <taxon>Fungi</taxon>
        <taxon>Dikarya</taxon>
        <taxon>Basidiomycota</taxon>
        <taxon>Pucciniomycotina</taxon>
        <taxon>Pucciniomycetes</taxon>
        <taxon>Pucciniales</taxon>
        <taxon>Sphaerophragmiaceae</taxon>
        <taxon>Austropuccinia</taxon>
    </lineage>
</organism>
<evidence type="ECO:0000313" key="2">
    <source>
        <dbReference type="Proteomes" id="UP000765509"/>
    </source>
</evidence>
<name>A0A9Q3FQM6_9BASI</name>
<reference evidence="1" key="1">
    <citation type="submission" date="2021-03" db="EMBL/GenBank/DDBJ databases">
        <title>Draft genome sequence of rust myrtle Austropuccinia psidii MF-1, a brazilian biotype.</title>
        <authorList>
            <person name="Quecine M.C."/>
            <person name="Pachon D.M.R."/>
            <person name="Bonatelli M.L."/>
            <person name="Correr F.H."/>
            <person name="Franceschini L.M."/>
            <person name="Leite T.F."/>
            <person name="Margarido G.R.A."/>
            <person name="Almeida C.A."/>
            <person name="Ferrarezi J.A."/>
            <person name="Labate C.A."/>
        </authorList>
    </citation>
    <scope>NUCLEOTIDE SEQUENCE</scope>
    <source>
        <strain evidence="1">MF-1</strain>
    </source>
</reference>
<gene>
    <name evidence="1" type="ORF">O181_081858</name>
</gene>
<protein>
    <recommendedName>
        <fullName evidence="3">Reverse transcriptase Ty1/copia-type domain-containing protein</fullName>
    </recommendedName>
</protein>
<dbReference type="AlphaFoldDB" id="A0A9Q3FQM6"/>
<dbReference type="Proteomes" id="UP000765509">
    <property type="component" value="Unassembled WGS sequence"/>
</dbReference>
<dbReference type="OrthoDB" id="430476at2759"/>
<evidence type="ECO:0000313" key="1">
    <source>
        <dbReference type="EMBL" id="MBW0542143.1"/>
    </source>
</evidence>